<evidence type="ECO:0000313" key="1">
    <source>
        <dbReference type="EMBL" id="KAI8029807.1"/>
    </source>
</evidence>
<accession>A0ACC0IV82</accession>
<dbReference type="EMBL" id="CM045758">
    <property type="protein sequence ID" value="KAI8029807.1"/>
    <property type="molecule type" value="Genomic_DNA"/>
</dbReference>
<reference evidence="1 2" key="1">
    <citation type="journal article" date="2022" name="Plant J.">
        <title>Chromosome-level genome of Camellia lanceoleosa provides a valuable resource for understanding genome evolution and self-incompatibility.</title>
        <authorList>
            <person name="Gong W."/>
            <person name="Xiao S."/>
            <person name="Wang L."/>
            <person name="Liao Z."/>
            <person name="Chang Y."/>
            <person name="Mo W."/>
            <person name="Hu G."/>
            <person name="Li W."/>
            <person name="Zhao G."/>
            <person name="Zhu H."/>
            <person name="Hu X."/>
            <person name="Ji K."/>
            <person name="Xiang X."/>
            <person name="Song Q."/>
            <person name="Yuan D."/>
            <person name="Jin S."/>
            <person name="Zhang L."/>
        </authorList>
    </citation>
    <scope>NUCLEOTIDE SEQUENCE [LARGE SCALE GENOMIC DNA]</scope>
    <source>
        <strain evidence="1">SQ_2022a</strain>
    </source>
</reference>
<sequence>MPPQPITTILRRRPFASSRHRLPSPTPCLPSPTPCLPSPSSISGANYNSCKSFISRGLCTQGPCMIVMTSWPLFGCAFMLGQSNA</sequence>
<organism evidence="1 2">
    <name type="scientific">Camellia lanceoleosa</name>
    <dbReference type="NCBI Taxonomy" id="1840588"/>
    <lineage>
        <taxon>Eukaryota</taxon>
        <taxon>Viridiplantae</taxon>
        <taxon>Streptophyta</taxon>
        <taxon>Embryophyta</taxon>
        <taxon>Tracheophyta</taxon>
        <taxon>Spermatophyta</taxon>
        <taxon>Magnoliopsida</taxon>
        <taxon>eudicotyledons</taxon>
        <taxon>Gunneridae</taxon>
        <taxon>Pentapetalae</taxon>
        <taxon>asterids</taxon>
        <taxon>Ericales</taxon>
        <taxon>Theaceae</taxon>
        <taxon>Camellia</taxon>
    </lineage>
</organism>
<protein>
    <submittedName>
        <fullName evidence="1">Uncharacterized protein</fullName>
    </submittedName>
</protein>
<name>A0ACC0IV82_9ERIC</name>
<gene>
    <name evidence="1" type="ORF">LOK49_LG01G03615</name>
</gene>
<keyword evidence="2" id="KW-1185">Reference proteome</keyword>
<evidence type="ECO:0000313" key="2">
    <source>
        <dbReference type="Proteomes" id="UP001060215"/>
    </source>
</evidence>
<dbReference type="Proteomes" id="UP001060215">
    <property type="component" value="Chromosome 1"/>
</dbReference>
<proteinExistence type="predicted"/>
<comment type="caution">
    <text evidence="1">The sequence shown here is derived from an EMBL/GenBank/DDBJ whole genome shotgun (WGS) entry which is preliminary data.</text>
</comment>